<dbReference type="Proteomes" id="UP001157133">
    <property type="component" value="Unassembled WGS sequence"/>
</dbReference>
<dbReference type="RefSeq" id="WP_284206605.1">
    <property type="nucleotide sequence ID" value="NZ_BSSU01000003.1"/>
</dbReference>
<protein>
    <submittedName>
        <fullName evidence="1">Uncharacterized protein</fullName>
    </submittedName>
</protein>
<keyword evidence="2" id="KW-1185">Reference proteome</keyword>
<proteinExistence type="predicted"/>
<evidence type="ECO:0000313" key="1">
    <source>
        <dbReference type="EMBL" id="GLX81283.1"/>
    </source>
</evidence>
<comment type="caution">
    <text evidence="1">The sequence shown here is derived from an EMBL/GenBank/DDBJ whole genome shotgun (WGS) entry which is preliminary data.</text>
</comment>
<dbReference type="SUPFAM" id="SSF52540">
    <property type="entry name" value="P-loop containing nucleoside triphosphate hydrolases"/>
    <property type="match status" value="1"/>
</dbReference>
<evidence type="ECO:0000313" key="2">
    <source>
        <dbReference type="Proteomes" id="UP001157133"/>
    </source>
</evidence>
<organism evidence="1 2">
    <name type="scientific">Thalassotalea eurytherma</name>
    <dbReference type="NCBI Taxonomy" id="1144278"/>
    <lineage>
        <taxon>Bacteria</taxon>
        <taxon>Pseudomonadati</taxon>
        <taxon>Pseudomonadota</taxon>
        <taxon>Gammaproteobacteria</taxon>
        <taxon>Alteromonadales</taxon>
        <taxon>Colwelliaceae</taxon>
        <taxon>Thalassotalea</taxon>
    </lineage>
</organism>
<dbReference type="Gene3D" id="3.40.50.300">
    <property type="entry name" value="P-loop containing nucleotide triphosphate hydrolases"/>
    <property type="match status" value="1"/>
</dbReference>
<dbReference type="InterPro" id="IPR027417">
    <property type="entry name" value="P-loop_NTPase"/>
</dbReference>
<gene>
    <name evidence="1" type="ORF">theurythT_07350</name>
</gene>
<sequence length="302" mass="34322">MRKLYLHLGAHKTASTLYQRKLAIASAINELKIISVHQQDREQYVSFRIGYSKIVNDIEVNHHDADALASKEQALAELIEQYLAKFTQPSILWSDENLLGTPIGHRVGQSGDFSTRLYPVSASIAKAFAIATRNFDVKVLLLTRELESFLLSSYKDWIYKLDQPDSLSEFVNRIELADCRWQSVIKPWRENFADSACFVDNFEHFKAEPQQVIAWMWLWANLPLSAINLQNLPQINSGLNAGQIEVALNLIPLLKPEAKASTQIYLKQLPVDNVKLKLAQSTRLQVIEHRENVSLLNLNASV</sequence>
<accession>A0ABQ6GZB7</accession>
<dbReference type="EMBL" id="BSSU01000003">
    <property type="protein sequence ID" value="GLX81283.1"/>
    <property type="molecule type" value="Genomic_DNA"/>
</dbReference>
<name>A0ABQ6GZB7_9GAMM</name>
<reference evidence="1 2" key="1">
    <citation type="submission" date="2023-03" db="EMBL/GenBank/DDBJ databases">
        <title>Draft genome sequence of Thalassotalea eurytherma JCM 18482T.</title>
        <authorList>
            <person name="Sawabe T."/>
        </authorList>
    </citation>
    <scope>NUCLEOTIDE SEQUENCE [LARGE SCALE GENOMIC DNA]</scope>
    <source>
        <strain evidence="1 2">JCM 18482</strain>
    </source>
</reference>